<sequence length="287" mass="32352">MNQRDEMIVRLGCFAGVLLVMAVWELLAPRRKLSVGKPWRWSNHLGLVALNVILARAVVPVTAVAAASFAQSRQWGVLSLADWPNWVEIVVAVTVLDLAIYLQHVLFHSVPLLWRLHMVHHADLDFDVTTGLRFHTLEIVLSAFIKLAVVAALGPPAIAVVIFEVLLNATSMFNHSNVRMPTGLDRVLRFVVVTPDMHRVHHSVIRRETNSNYGFNLPWWDFLLGTYRDQPQEGHERMTIGINHLRDEKQNERLPGILSMPFGSSPGSYPITSERDDGDVAQDPKTR</sequence>
<feature type="transmembrane region" description="Helical" evidence="6">
    <location>
        <begin position="7"/>
        <end position="27"/>
    </location>
</feature>
<proteinExistence type="predicted"/>
<evidence type="ECO:0000313" key="9">
    <source>
        <dbReference type="Proteomes" id="UP000316304"/>
    </source>
</evidence>
<keyword evidence="9" id="KW-1185">Reference proteome</keyword>
<evidence type="ECO:0000256" key="4">
    <source>
        <dbReference type="ARBA" id="ARBA00023136"/>
    </source>
</evidence>
<feature type="transmembrane region" description="Helical" evidence="6">
    <location>
        <begin position="47"/>
        <end position="69"/>
    </location>
</feature>
<evidence type="ECO:0000256" key="1">
    <source>
        <dbReference type="ARBA" id="ARBA00004370"/>
    </source>
</evidence>
<dbReference type="EMBL" id="SJPT01000005">
    <property type="protein sequence ID" value="TWU22403.1"/>
    <property type="molecule type" value="Genomic_DNA"/>
</dbReference>
<feature type="transmembrane region" description="Helical" evidence="6">
    <location>
        <begin position="143"/>
        <end position="167"/>
    </location>
</feature>
<dbReference type="PANTHER" id="PTHR11863">
    <property type="entry name" value="STEROL DESATURASE"/>
    <property type="match status" value="1"/>
</dbReference>
<protein>
    <submittedName>
        <fullName evidence="8">Fatty acid hydroxylase superfamily protein</fullName>
    </submittedName>
</protein>
<evidence type="ECO:0000256" key="3">
    <source>
        <dbReference type="ARBA" id="ARBA00022989"/>
    </source>
</evidence>
<dbReference type="InterPro" id="IPR006694">
    <property type="entry name" value="Fatty_acid_hydroxylase"/>
</dbReference>
<dbReference type="GO" id="GO:0016491">
    <property type="term" value="F:oxidoreductase activity"/>
    <property type="evidence" value="ECO:0007669"/>
    <property type="project" value="InterPro"/>
</dbReference>
<dbReference type="GO" id="GO:0016020">
    <property type="term" value="C:membrane"/>
    <property type="evidence" value="ECO:0007669"/>
    <property type="project" value="UniProtKB-SubCell"/>
</dbReference>
<evidence type="ECO:0000256" key="5">
    <source>
        <dbReference type="SAM" id="MobiDB-lite"/>
    </source>
</evidence>
<accession>A0A5C6CC89</accession>
<evidence type="ECO:0000259" key="7">
    <source>
        <dbReference type="Pfam" id="PF04116"/>
    </source>
</evidence>
<name>A0A5C6CC89_9BACT</name>
<evidence type="ECO:0000256" key="6">
    <source>
        <dbReference type="SAM" id="Phobius"/>
    </source>
</evidence>
<gene>
    <name evidence="8" type="ORF">Pla52o_34590</name>
</gene>
<dbReference type="GO" id="GO:0005506">
    <property type="term" value="F:iron ion binding"/>
    <property type="evidence" value="ECO:0007669"/>
    <property type="project" value="InterPro"/>
</dbReference>
<evidence type="ECO:0000256" key="2">
    <source>
        <dbReference type="ARBA" id="ARBA00022692"/>
    </source>
</evidence>
<feature type="domain" description="Fatty acid hydroxylase" evidence="7">
    <location>
        <begin position="90"/>
        <end position="226"/>
    </location>
</feature>
<organism evidence="8 9">
    <name type="scientific">Novipirellula galeiformis</name>
    <dbReference type="NCBI Taxonomy" id="2528004"/>
    <lineage>
        <taxon>Bacteria</taxon>
        <taxon>Pseudomonadati</taxon>
        <taxon>Planctomycetota</taxon>
        <taxon>Planctomycetia</taxon>
        <taxon>Pirellulales</taxon>
        <taxon>Pirellulaceae</taxon>
        <taxon>Novipirellula</taxon>
    </lineage>
</organism>
<dbReference type="RefSeq" id="WP_231612394.1">
    <property type="nucleotide sequence ID" value="NZ_SJPT01000005.1"/>
</dbReference>
<dbReference type="Pfam" id="PF04116">
    <property type="entry name" value="FA_hydroxylase"/>
    <property type="match status" value="1"/>
</dbReference>
<dbReference type="AlphaFoldDB" id="A0A5C6CC89"/>
<feature type="transmembrane region" description="Helical" evidence="6">
    <location>
        <begin position="89"/>
        <end position="107"/>
    </location>
</feature>
<keyword evidence="4 6" id="KW-0472">Membrane</keyword>
<feature type="region of interest" description="Disordered" evidence="5">
    <location>
        <begin position="253"/>
        <end position="287"/>
    </location>
</feature>
<comment type="caution">
    <text evidence="8">The sequence shown here is derived from an EMBL/GenBank/DDBJ whole genome shotgun (WGS) entry which is preliminary data.</text>
</comment>
<comment type="subcellular location">
    <subcellularLocation>
        <location evidence="1">Membrane</location>
    </subcellularLocation>
</comment>
<keyword evidence="3 6" id="KW-1133">Transmembrane helix</keyword>
<keyword evidence="2 6" id="KW-0812">Transmembrane</keyword>
<dbReference type="Proteomes" id="UP000316304">
    <property type="component" value="Unassembled WGS sequence"/>
</dbReference>
<evidence type="ECO:0000313" key="8">
    <source>
        <dbReference type="EMBL" id="TWU22403.1"/>
    </source>
</evidence>
<dbReference type="InterPro" id="IPR050307">
    <property type="entry name" value="Sterol_Desaturase_Related"/>
</dbReference>
<reference evidence="8 9" key="1">
    <citation type="submission" date="2019-02" db="EMBL/GenBank/DDBJ databases">
        <title>Deep-cultivation of Planctomycetes and their phenomic and genomic characterization uncovers novel biology.</title>
        <authorList>
            <person name="Wiegand S."/>
            <person name="Jogler M."/>
            <person name="Boedeker C."/>
            <person name="Pinto D."/>
            <person name="Vollmers J."/>
            <person name="Rivas-Marin E."/>
            <person name="Kohn T."/>
            <person name="Peeters S.H."/>
            <person name="Heuer A."/>
            <person name="Rast P."/>
            <person name="Oberbeckmann S."/>
            <person name="Bunk B."/>
            <person name="Jeske O."/>
            <person name="Meyerdierks A."/>
            <person name="Storesund J.E."/>
            <person name="Kallscheuer N."/>
            <person name="Luecker S."/>
            <person name="Lage O.M."/>
            <person name="Pohl T."/>
            <person name="Merkel B.J."/>
            <person name="Hornburger P."/>
            <person name="Mueller R.-W."/>
            <person name="Bruemmer F."/>
            <person name="Labrenz M."/>
            <person name="Spormann A.M."/>
            <person name="Op Den Camp H."/>
            <person name="Overmann J."/>
            <person name="Amann R."/>
            <person name="Jetten M.S.M."/>
            <person name="Mascher T."/>
            <person name="Medema M.H."/>
            <person name="Devos D.P."/>
            <person name="Kaster A.-K."/>
            <person name="Ovreas L."/>
            <person name="Rohde M."/>
            <person name="Galperin M.Y."/>
            <person name="Jogler C."/>
        </authorList>
    </citation>
    <scope>NUCLEOTIDE SEQUENCE [LARGE SCALE GENOMIC DNA]</scope>
    <source>
        <strain evidence="8 9">Pla52o</strain>
    </source>
</reference>
<dbReference type="GO" id="GO:0008610">
    <property type="term" value="P:lipid biosynthetic process"/>
    <property type="evidence" value="ECO:0007669"/>
    <property type="project" value="InterPro"/>
</dbReference>